<proteinExistence type="predicted"/>
<evidence type="ECO:0000313" key="1">
    <source>
        <dbReference type="EMBL" id="AIF25021.1"/>
    </source>
</evidence>
<reference evidence="1" key="1">
    <citation type="journal article" date="2014" name="Genome Biol. Evol.">
        <title>Pangenome evidence for extensive interdomain horizontal transfer affecting lineage core and shell genes in uncultured planktonic thaumarchaeota and euryarchaeota.</title>
        <authorList>
            <person name="Deschamps P."/>
            <person name="Zivanovic Y."/>
            <person name="Moreira D."/>
            <person name="Rodriguez-Valera F."/>
            <person name="Lopez-Garcia P."/>
        </authorList>
    </citation>
    <scope>NUCLEOTIDE SEQUENCE</scope>
</reference>
<accession>A0A075I8N7</accession>
<name>A0A075I8N7_9ARCH</name>
<dbReference type="EMBL" id="KF901280">
    <property type="protein sequence ID" value="AIF25021.1"/>
    <property type="molecule type" value="Genomic_DNA"/>
</dbReference>
<sequence>MIMPIHHTGKLLLTTANIEVIRSTAEPTLLADNAPKNIPIIDIMIVAVVKSKTVLGIFSSNISPTAEEPESLVRNVACPKSRISILYIENPIL</sequence>
<protein>
    <submittedName>
        <fullName evidence="1">Uncharacterized protein</fullName>
    </submittedName>
</protein>
<organism evidence="1">
    <name type="scientific">uncultured marine thaumarchaeote SAT1000_43_E07</name>
    <dbReference type="NCBI Taxonomy" id="1456410"/>
    <lineage>
        <taxon>Archaea</taxon>
        <taxon>Nitrososphaerota</taxon>
        <taxon>environmental samples</taxon>
    </lineage>
</organism>
<dbReference type="AlphaFoldDB" id="A0A075I8N7"/>